<dbReference type="PANTHER" id="PTHR33908">
    <property type="entry name" value="MANNOSYLTRANSFERASE YKCB-RELATED"/>
    <property type="match status" value="1"/>
</dbReference>
<accession>A0A1M4XQZ0</accession>
<protein>
    <submittedName>
        <fullName evidence="9">Dolichyl-phosphate-mannose-protein mannosyltransferase</fullName>
    </submittedName>
</protein>
<evidence type="ECO:0000313" key="10">
    <source>
        <dbReference type="Proteomes" id="UP000184327"/>
    </source>
</evidence>
<keyword evidence="7 8" id="KW-0472">Membrane</keyword>
<keyword evidence="3 9" id="KW-0328">Glycosyltransferase</keyword>
<evidence type="ECO:0000256" key="7">
    <source>
        <dbReference type="ARBA" id="ARBA00023136"/>
    </source>
</evidence>
<dbReference type="GO" id="GO:0005886">
    <property type="term" value="C:plasma membrane"/>
    <property type="evidence" value="ECO:0007669"/>
    <property type="project" value="UniProtKB-SubCell"/>
</dbReference>
<feature type="transmembrane region" description="Helical" evidence="8">
    <location>
        <begin position="26"/>
        <end position="42"/>
    </location>
</feature>
<feature type="transmembrane region" description="Helical" evidence="8">
    <location>
        <begin position="126"/>
        <end position="149"/>
    </location>
</feature>
<dbReference type="PANTHER" id="PTHR33908:SF3">
    <property type="entry name" value="UNDECAPRENYL PHOSPHATE-ALPHA-4-AMINO-4-DEOXY-L-ARABINOSE ARABINOSYL TRANSFERASE"/>
    <property type="match status" value="1"/>
</dbReference>
<feature type="transmembrane region" description="Helical" evidence="8">
    <location>
        <begin position="311"/>
        <end position="330"/>
    </location>
</feature>
<feature type="transmembrane region" description="Helical" evidence="8">
    <location>
        <begin position="97"/>
        <end position="114"/>
    </location>
</feature>
<keyword evidence="2" id="KW-1003">Cell membrane</keyword>
<dbReference type="Proteomes" id="UP000184327">
    <property type="component" value="Unassembled WGS sequence"/>
</dbReference>
<keyword evidence="5 8" id="KW-0812">Transmembrane</keyword>
<evidence type="ECO:0000256" key="5">
    <source>
        <dbReference type="ARBA" id="ARBA00022692"/>
    </source>
</evidence>
<evidence type="ECO:0000256" key="3">
    <source>
        <dbReference type="ARBA" id="ARBA00022676"/>
    </source>
</evidence>
<sequence length="462" mass="53930">MYHLPHVREWVQAEKITINEWLRYPYFPYNFNLLYVAGMAVGSELNANMLHALAGWLIAIFIFRLVEKKFGILPAVLATAIWVSVSQWLFQTSYIDLGAALFIFASSISLMIWIREEDKKVQSPWLGVAAFFMGLAAGTKYQAFTYLPFFMVTVLWYERRIVVWMKIVLVFLLPCIFWYLRNGLLTGNPVNPLAGGVFGYFDWNQGDYDYQLFDLKNARNWPPKVLWAGLLLLFFPAAWRDKAVRWLMLLSIYAVLVWLVTSHYDRYLLPQYPVLAVLAALALYYAGSFVLSSKWKNAVYSIWHESHRMAAPLLAVTALGFMVHAWPITYRTFAAVPVTVQERHVYIYQRAMGFGLLLKLKLDFPGEKVYQVGLEGGIFYGPKPVYGDHFGPWRYRDFIYLPMQELHRKLMQYDFDILALSKAKVEEMETSPDFWKYFEKVAEDNGDTAYRLWRDDKNEYSE</sequence>
<evidence type="ECO:0000256" key="4">
    <source>
        <dbReference type="ARBA" id="ARBA00022679"/>
    </source>
</evidence>
<proteinExistence type="predicted"/>
<dbReference type="AlphaFoldDB" id="A0A1M4XQZ0"/>
<keyword evidence="6 8" id="KW-1133">Transmembrane helix</keyword>
<feature type="transmembrane region" description="Helical" evidence="8">
    <location>
        <begin position="246"/>
        <end position="264"/>
    </location>
</feature>
<organism evidence="9 10">
    <name type="scientific">Lampropedia hyalina DSM 16112</name>
    <dbReference type="NCBI Taxonomy" id="1122156"/>
    <lineage>
        <taxon>Bacteria</taxon>
        <taxon>Pseudomonadati</taxon>
        <taxon>Pseudomonadota</taxon>
        <taxon>Betaproteobacteria</taxon>
        <taxon>Burkholderiales</taxon>
        <taxon>Comamonadaceae</taxon>
        <taxon>Lampropedia</taxon>
    </lineage>
</organism>
<dbReference type="STRING" id="1122156.SAMN02745117_01097"/>
<keyword evidence="4 9" id="KW-0808">Transferase</keyword>
<reference evidence="9 10" key="1">
    <citation type="submission" date="2016-11" db="EMBL/GenBank/DDBJ databases">
        <authorList>
            <person name="Jaros S."/>
            <person name="Januszkiewicz K."/>
            <person name="Wedrychowicz H."/>
        </authorList>
    </citation>
    <scope>NUCLEOTIDE SEQUENCE [LARGE SCALE GENOMIC DNA]</scope>
    <source>
        <strain evidence="9 10">DSM 16112</strain>
    </source>
</reference>
<name>A0A1M4XQZ0_9BURK</name>
<dbReference type="EMBL" id="FQUZ01000010">
    <property type="protein sequence ID" value="SHE96024.1"/>
    <property type="molecule type" value="Genomic_DNA"/>
</dbReference>
<dbReference type="GO" id="GO:0010041">
    <property type="term" value="P:response to iron(III) ion"/>
    <property type="evidence" value="ECO:0007669"/>
    <property type="project" value="TreeGrafter"/>
</dbReference>
<evidence type="ECO:0000256" key="2">
    <source>
        <dbReference type="ARBA" id="ARBA00022475"/>
    </source>
</evidence>
<dbReference type="GO" id="GO:0016763">
    <property type="term" value="F:pentosyltransferase activity"/>
    <property type="evidence" value="ECO:0007669"/>
    <property type="project" value="TreeGrafter"/>
</dbReference>
<gene>
    <name evidence="9" type="ORF">SAMN02745117_01097</name>
</gene>
<keyword evidence="10" id="KW-1185">Reference proteome</keyword>
<evidence type="ECO:0000256" key="1">
    <source>
        <dbReference type="ARBA" id="ARBA00004651"/>
    </source>
</evidence>
<dbReference type="InterPro" id="IPR050297">
    <property type="entry name" value="LipidA_mod_glycosyltrf_83"/>
</dbReference>
<feature type="transmembrane region" description="Helical" evidence="8">
    <location>
        <begin position="49"/>
        <end position="66"/>
    </location>
</feature>
<feature type="transmembrane region" description="Helical" evidence="8">
    <location>
        <begin position="72"/>
        <end position="90"/>
    </location>
</feature>
<evidence type="ECO:0000256" key="6">
    <source>
        <dbReference type="ARBA" id="ARBA00022989"/>
    </source>
</evidence>
<feature type="transmembrane region" description="Helical" evidence="8">
    <location>
        <begin position="161"/>
        <end position="180"/>
    </location>
</feature>
<dbReference type="GO" id="GO:0009103">
    <property type="term" value="P:lipopolysaccharide biosynthetic process"/>
    <property type="evidence" value="ECO:0007669"/>
    <property type="project" value="UniProtKB-ARBA"/>
</dbReference>
<feature type="transmembrane region" description="Helical" evidence="8">
    <location>
        <begin position="270"/>
        <end position="291"/>
    </location>
</feature>
<evidence type="ECO:0000256" key="8">
    <source>
        <dbReference type="SAM" id="Phobius"/>
    </source>
</evidence>
<evidence type="ECO:0000313" key="9">
    <source>
        <dbReference type="EMBL" id="SHE96024.1"/>
    </source>
</evidence>
<comment type="subcellular location">
    <subcellularLocation>
        <location evidence="1">Cell membrane</location>
        <topology evidence="1">Multi-pass membrane protein</topology>
    </subcellularLocation>
</comment>